<evidence type="ECO:0000313" key="1">
    <source>
        <dbReference type="EMBL" id="CAG8604407.1"/>
    </source>
</evidence>
<sequence>LQNKTKSQHLIELLEDFVEDNDDKQYESDNSQEIDSLEDEKENSDSTILYIQNPKIHRSRGRSKGTKCLKSAHEVSKTYGKSMSMQEMWWFGPLAEELQDT</sequence>
<accession>A0ACA9MNR6</accession>
<dbReference type="EMBL" id="CAJVPU010010306">
    <property type="protein sequence ID" value="CAG8604407.1"/>
    <property type="molecule type" value="Genomic_DNA"/>
</dbReference>
<protein>
    <submittedName>
        <fullName evidence="1">14897_t:CDS:1</fullName>
    </submittedName>
</protein>
<feature type="non-terminal residue" evidence="1">
    <location>
        <position position="1"/>
    </location>
</feature>
<keyword evidence="2" id="KW-1185">Reference proteome</keyword>
<name>A0ACA9MNR6_9GLOM</name>
<gene>
    <name evidence="1" type="ORF">DHETER_LOCUS7383</name>
</gene>
<proteinExistence type="predicted"/>
<comment type="caution">
    <text evidence="1">The sequence shown here is derived from an EMBL/GenBank/DDBJ whole genome shotgun (WGS) entry which is preliminary data.</text>
</comment>
<evidence type="ECO:0000313" key="2">
    <source>
        <dbReference type="Proteomes" id="UP000789702"/>
    </source>
</evidence>
<dbReference type="Proteomes" id="UP000789702">
    <property type="component" value="Unassembled WGS sequence"/>
</dbReference>
<reference evidence="1" key="1">
    <citation type="submission" date="2021-06" db="EMBL/GenBank/DDBJ databases">
        <authorList>
            <person name="Kallberg Y."/>
            <person name="Tangrot J."/>
            <person name="Rosling A."/>
        </authorList>
    </citation>
    <scope>NUCLEOTIDE SEQUENCE</scope>
    <source>
        <strain evidence="1">IL203A</strain>
    </source>
</reference>
<organism evidence="1 2">
    <name type="scientific">Dentiscutata heterogama</name>
    <dbReference type="NCBI Taxonomy" id="1316150"/>
    <lineage>
        <taxon>Eukaryota</taxon>
        <taxon>Fungi</taxon>
        <taxon>Fungi incertae sedis</taxon>
        <taxon>Mucoromycota</taxon>
        <taxon>Glomeromycotina</taxon>
        <taxon>Glomeromycetes</taxon>
        <taxon>Diversisporales</taxon>
        <taxon>Gigasporaceae</taxon>
        <taxon>Dentiscutata</taxon>
    </lineage>
</organism>